<dbReference type="SMART" id="SM00829">
    <property type="entry name" value="PKS_ER"/>
    <property type="match status" value="1"/>
</dbReference>
<evidence type="ECO:0000256" key="5">
    <source>
        <dbReference type="ARBA" id="ARBA00023002"/>
    </source>
</evidence>
<comment type="cofactor">
    <cofactor evidence="1 6">
        <name>Zn(2+)</name>
        <dbReference type="ChEBI" id="CHEBI:29105"/>
    </cofactor>
</comment>
<dbReference type="InterPro" id="IPR002328">
    <property type="entry name" value="ADH_Zn_CS"/>
</dbReference>
<dbReference type="RefSeq" id="WP_202992484.1">
    <property type="nucleotide sequence ID" value="NZ_JAENHO010000004.1"/>
</dbReference>
<dbReference type="PANTHER" id="PTHR43350:SF17">
    <property type="entry name" value="NAD-DEPENDENT ALCOHOL DEHYDROGENASE"/>
    <property type="match status" value="1"/>
</dbReference>
<evidence type="ECO:0000256" key="1">
    <source>
        <dbReference type="ARBA" id="ARBA00001947"/>
    </source>
</evidence>
<evidence type="ECO:0000313" key="9">
    <source>
        <dbReference type="Proteomes" id="UP000598996"/>
    </source>
</evidence>
<name>A0ABS1VMK4_9ACTN</name>
<reference evidence="8 9" key="1">
    <citation type="submission" date="2021-01" db="EMBL/GenBank/DDBJ databases">
        <title>Actinoplanes sp. nov. LDG1-01 isolated from lichen.</title>
        <authorList>
            <person name="Saeng-In P."/>
            <person name="Phongsopitanun W."/>
            <person name="Kanchanasin P."/>
            <person name="Yuki M."/>
            <person name="Kudo T."/>
            <person name="Ohkuma M."/>
            <person name="Tanasupawat S."/>
        </authorList>
    </citation>
    <scope>NUCLEOTIDE SEQUENCE [LARGE SCALE GENOMIC DNA]</scope>
    <source>
        <strain evidence="8 9">LDG1-01</strain>
    </source>
</reference>
<protein>
    <submittedName>
        <fullName evidence="8">Zinc-binding dehydrogenase</fullName>
    </submittedName>
</protein>
<proteinExistence type="inferred from homology"/>
<evidence type="ECO:0000313" key="8">
    <source>
        <dbReference type="EMBL" id="MBL7255962.1"/>
    </source>
</evidence>
<dbReference type="InterPro" id="IPR020843">
    <property type="entry name" value="ER"/>
</dbReference>
<dbReference type="Gene3D" id="3.40.50.720">
    <property type="entry name" value="NAD(P)-binding Rossmann-like Domain"/>
    <property type="match status" value="1"/>
</dbReference>
<dbReference type="Gene3D" id="3.90.180.10">
    <property type="entry name" value="Medium-chain alcohol dehydrogenases, catalytic domain"/>
    <property type="match status" value="2"/>
</dbReference>
<dbReference type="Pfam" id="PF00107">
    <property type="entry name" value="ADH_zinc_N"/>
    <property type="match status" value="1"/>
</dbReference>
<evidence type="ECO:0000256" key="4">
    <source>
        <dbReference type="ARBA" id="ARBA00022833"/>
    </source>
</evidence>
<dbReference type="InterPro" id="IPR013154">
    <property type="entry name" value="ADH-like_N"/>
</dbReference>
<dbReference type="PANTHER" id="PTHR43350">
    <property type="entry name" value="NAD-DEPENDENT ALCOHOL DEHYDROGENASE"/>
    <property type="match status" value="1"/>
</dbReference>
<dbReference type="Pfam" id="PF08240">
    <property type="entry name" value="ADH_N"/>
    <property type="match status" value="1"/>
</dbReference>
<feature type="domain" description="Enoyl reductase (ER)" evidence="7">
    <location>
        <begin position="10"/>
        <end position="307"/>
    </location>
</feature>
<keyword evidence="5" id="KW-0560">Oxidoreductase</keyword>
<gene>
    <name evidence="8" type="ORF">JKJ07_16815</name>
</gene>
<dbReference type="PROSITE" id="PS00059">
    <property type="entry name" value="ADH_ZINC"/>
    <property type="match status" value="1"/>
</dbReference>
<evidence type="ECO:0000256" key="6">
    <source>
        <dbReference type="RuleBase" id="RU361277"/>
    </source>
</evidence>
<dbReference type="EMBL" id="JAENHO010000004">
    <property type="protein sequence ID" value="MBL7255962.1"/>
    <property type="molecule type" value="Genomic_DNA"/>
</dbReference>
<dbReference type="InterPro" id="IPR036291">
    <property type="entry name" value="NAD(P)-bd_dom_sf"/>
</dbReference>
<comment type="caution">
    <text evidence="8">The sequence shown here is derived from an EMBL/GenBank/DDBJ whole genome shotgun (WGS) entry which is preliminary data.</text>
</comment>
<dbReference type="SUPFAM" id="SSF50129">
    <property type="entry name" value="GroES-like"/>
    <property type="match status" value="1"/>
</dbReference>
<dbReference type="SUPFAM" id="SSF51735">
    <property type="entry name" value="NAD(P)-binding Rossmann-fold domains"/>
    <property type="match status" value="1"/>
</dbReference>
<dbReference type="InterPro" id="IPR013149">
    <property type="entry name" value="ADH-like_C"/>
</dbReference>
<keyword evidence="4 6" id="KW-0862">Zinc</keyword>
<evidence type="ECO:0000256" key="3">
    <source>
        <dbReference type="ARBA" id="ARBA00022723"/>
    </source>
</evidence>
<dbReference type="Proteomes" id="UP000598996">
    <property type="component" value="Unassembled WGS sequence"/>
</dbReference>
<accession>A0ABS1VMK4</accession>
<dbReference type="CDD" id="cd08254">
    <property type="entry name" value="hydroxyacyl_CoA_DH"/>
    <property type="match status" value="1"/>
</dbReference>
<dbReference type="InterPro" id="IPR011032">
    <property type="entry name" value="GroES-like_sf"/>
</dbReference>
<keyword evidence="3 6" id="KW-0479">Metal-binding</keyword>
<evidence type="ECO:0000259" key="7">
    <source>
        <dbReference type="SMART" id="SM00829"/>
    </source>
</evidence>
<keyword evidence="9" id="KW-1185">Reference proteome</keyword>
<comment type="similarity">
    <text evidence="2 6">Belongs to the zinc-containing alcohol dehydrogenase family.</text>
</comment>
<evidence type="ECO:0000256" key="2">
    <source>
        <dbReference type="ARBA" id="ARBA00008072"/>
    </source>
</evidence>
<organism evidence="8 9">
    <name type="scientific">Paractinoplanes lichenicola</name>
    <dbReference type="NCBI Taxonomy" id="2802976"/>
    <lineage>
        <taxon>Bacteria</taxon>
        <taxon>Bacillati</taxon>
        <taxon>Actinomycetota</taxon>
        <taxon>Actinomycetes</taxon>
        <taxon>Micromonosporales</taxon>
        <taxon>Micromonosporaceae</taxon>
        <taxon>Paractinoplanes</taxon>
    </lineage>
</organism>
<sequence length="309" mass="31892">MRAWRFTSAGKGLTRHEIAAPRPAANEVLIDIAAAGLCHSDVGLLHGEGQPLPFTPITLGHEISGEITELGADVTGWRVGDRVAVISDPAGPGFGRDGGYAEQVVARPDELVAVPETVDDAVAALATDAGLTSYHAVLKQGRVQAGMKVGVIGLGGLGMIGARIAAGVGAEVYAAEIKGSLFPLAAEQGVIACSAAITDFTDRRLDVIIDFAGMDTTGGAFKAIRPGGRVVQVGIGRPTATIEMLDVLLKQLEYVGSIIGTKEDLAGFLALAAEGKVTPLVERIAFDEIGEGIERLGRGEVVGRLVAVR</sequence>